<protein>
    <submittedName>
        <fullName evidence="1">Uncharacterized protein</fullName>
    </submittedName>
</protein>
<comment type="caution">
    <text evidence="1">The sequence shown here is derived from an EMBL/GenBank/DDBJ whole genome shotgun (WGS) entry which is preliminary data.</text>
</comment>
<gene>
    <name evidence="1" type="ORF">EYF80_020605</name>
</gene>
<keyword evidence="2" id="KW-1185">Reference proteome</keyword>
<sequence length="82" mass="9271">MRNVFAILLADRLFMDVPSAQSEQASTSRIPVRRVRVIREIQLTWSAPINNKHAWVPADEKRLGAPADGFVFLLSPVTKKQN</sequence>
<dbReference type="AlphaFoldDB" id="A0A4Z2HTQ7"/>
<evidence type="ECO:0000313" key="1">
    <source>
        <dbReference type="EMBL" id="TNN69138.1"/>
    </source>
</evidence>
<accession>A0A4Z2HTQ7</accession>
<organism evidence="1 2">
    <name type="scientific">Liparis tanakae</name>
    <name type="common">Tanaka's snailfish</name>
    <dbReference type="NCBI Taxonomy" id="230148"/>
    <lineage>
        <taxon>Eukaryota</taxon>
        <taxon>Metazoa</taxon>
        <taxon>Chordata</taxon>
        <taxon>Craniata</taxon>
        <taxon>Vertebrata</taxon>
        <taxon>Euteleostomi</taxon>
        <taxon>Actinopterygii</taxon>
        <taxon>Neopterygii</taxon>
        <taxon>Teleostei</taxon>
        <taxon>Neoteleostei</taxon>
        <taxon>Acanthomorphata</taxon>
        <taxon>Eupercaria</taxon>
        <taxon>Perciformes</taxon>
        <taxon>Cottioidei</taxon>
        <taxon>Cottales</taxon>
        <taxon>Liparidae</taxon>
        <taxon>Liparis</taxon>
    </lineage>
</organism>
<name>A0A4Z2HTQ7_9TELE</name>
<reference evidence="1 2" key="1">
    <citation type="submission" date="2019-03" db="EMBL/GenBank/DDBJ databases">
        <title>First draft genome of Liparis tanakae, snailfish: a comprehensive survey of snailfish specific genes.</title>
        <authorList>
            <person name="Kim W."/>
            <person name="Song I."/>
            <person name="Jeong J.-H."/>
            <person name="Kim D."/>
            <person name="Kim S."/>
            <person name="Ryu S."/>
            <person name="Song J.Y."/>
            <person name="Lee S.K."/>
        </authorList>
    </citation>
    <scope>NUCLEOTIDE SEQUENCE [LARGE SCALE GENOMIC DNA]</scope>
    <source>
        <tissue evidence="1">Muscle</tissue>
    </source>
</reference>
<dbReference type="EMBL" id="SRLO01000179">
    <property type="protein sequence ID" value="TNN69138.1"/>
    <property type="molecule type" value="Genomic_DNA"/>
</dbReference>
<evidence type="ECO:0000313" key="2">
    <source>
        <dbReference type="Proteomes" id="UP000314294"/>
    </source>
</evidence>
<proteinExistence type="predicted"/>
<dbReference type="Proteomes" id="UP000314294">
    <property type="component" value="Unassembled WGS sequence"/>
</dbReference>